<dbReference type="OrthoDB" id="10545867at2759"/>
<name>A0A9Q1HBZ6_HOLLE</name>
<dbReference type="AlphaFoldDB" id="A0A9Q1HBZ6"/>
<organism evidence="2 3">
    <name type="scientific">Holothuria leucospilota</name>
    <name type="common">Black long sea cucumber</name>
    <name type="synonym">Mertensiothuria leucospilota</name>
    <dbReference type="NCBI Taxonomy" id="206669"/>
    <lineage>
        <taxon>Eukaryota</taxon>
        <taxon>Metazoa</taxon>
        <taxon>Echinodermata</taxon>
        <taxon>Eleutherozoa</taxon>
        <taxon>Echinozoa</taxon>
        <taxon>Holothuroidea</taxon>
        <taxon>Aspidochirotacea</taxon>
        <taxon>Aspidochirotida</taxon>
        <taxon>Holothuriidae</taxon>
        <taxon>Holothuria</taxon>
    </lineage>
</organism>
<proteinExistence type="predicted"/>
<feature type="region of interest" description="Disordered" evidence="1">
    <location>
        <begin position="122"/>
        <end position="142"/>
    </location>
</feature>
<dbReference type="Proteomes" id="UP001152320">
    <property type="component" value="Chromosome 6"/>
</dbReference>
<keyword evidence="3" id="KW-1185">Reference proteome</keyword>
<reference evidence="2" key="1">
    <citation type="submission" date="2021-10" db="EMBL/GenBank/DDBJ databases">
        <title>Tropical sea cucumber genome reveals ecological adaptation and Cuvierian tubules defense mechanism.</title>
        <authorList>
            <person name="Chen T."/>
        </authorList>
    </citation>
    <scope>NUCLEOTIDE SEQUENCE</scope>
    <source>
        <strain evidence="2">Nanhai2018</strain>
        <tissue evidence="2">Muscle</tissue>
    </source>
</reference>
<evidence type="ECO:0000313" key="2">
    <source>
        <dbReference type="EMBL" id="KAJ8040455.1"/>
    </source>
</evidence>
<sequence length="170" mass="19223">MSVHSSSREVKYTERGLEYEIDRRQKKFKGSISTWRRRAGHIEGLLCESNEVSALKQEQDLLEGDMTTVTNSFEEYNEVLLLAERPSSYEKLELVEREHYALLKRISGCIAKLLTDVETSSKSHKSSKSSCGSTISRKSSVQKRADAAAEAASLKAKLKYMDREAIKTKV</sequence>
<gene>
    <name evidence="2" type="ORF">HOLleu_14751</name>
</gene>
<comment type="caution">
    <text evidence="2">The sequence shown here is derived from an EMBL/GenBank/DDBJ whole genome shotgun (WGS) entry which is preliminary data.</text>
</comment>
<protein>
    <submittedName>
        <fullName evidence="2">Uncharacterized protein</fullName>
    </submittedName>
</protein>
<evidence type="ECO:0000313" key="3">
    <source>
        <dbReference type="Proteomes" id="UP001152320"/>
    </source>
</evidence>
<feature type="compositionally biased region" description="Low complexity" evidence="1">
    <location>
        <begin position="128"/>
        <end position="139"/>
    </location>
</feature>
<accession>A0A9Q1HBZ6</accession>
<dbReference type="EMBL" id="JAIZAY010000006">
    <property type="protein sequence ID" value="KAJ8040455.1"/>
    <property type="molecule type" value="Genomic_DNA"/>
</dbReference>
<evidence type="ECO:0000256" key="1">
    <source>
        <dbReference type="SAM" id="MobiDB-lite"/>
    </source>
</evidence>